<feature type="region of interest" description="Disordered" evidence="1">
    <location>
        <begin position="526"/>
        <end position="557"/>
    </location>
</feature>
<dbReference type="RefSeq" id="WP_157169718.1">
    <property type="nucleotide sequence ID" value="NZ_WPNZ01000038.1"/>
</dbReference>
<organism evidence="3 4">
    <name type="scientific">Streptomyces typhae</name>
    <dbReference type="NCBI Taxonomy" id="2681492"/>
    <lineage>
        <taxon>Bacteria</taxon>
        <taxon>Bacillati</taxon>
        <taxon>Actinomycetota</taxon>
        <taxon>Actinomycetes</taxon>
        <taxon>Kitasatosporales</taxon>
        <taxon>Streptomycetaceae</taxon>
        <taxon>Streptomyces</taxon>
    </lineage>
</organism>
<dbReference type="InterPro" id="IPR003356">
    <property type="entry name" value="DNA_methylase_A-5"/>
</dbReference>
<dbReference type="PANTHER" id="PTHR42998">
    <property type="entry name" value="TYPE I RESTRICTION ENZYME HINDVIIP M PROTEIN-RELATED"/>
    <property type="match status" value="1"/>
</dbReference>
<dbReference type="GO" id="GO:0008170">
    <property type="term" value="F:N-methyltransferase activity"/>
    <property type="evidence" value="ECO:0007669"/>
    <property type="project" value="InterPro"/>
</dbReference>
<keyword evidence="3" id="KW-0808">Transferase</keyword>
<evidence type="ECO:0000313" key="3">
    <source>
        <dbReference type="EMBL" id="MVO90771.1"/>
    </source>
</evidence>
<dbReference type="Proteomes" id="UP000483802">
    <property type="component" value="Unassembled WGS sequence"/>
</dbReference>
<keyword evidence="4" id="KW-1185">Reference proteome</keyword>
<dbReference type="EMBL" id="WPNZ01000038">
    <property type="protein sequence ID" value="MVO90771.1"/>
    <property type="molecule type" value="Genomic_DNA"/>
</dbReference>
<dbReference type="Pfam" id="PF02384">
    <property type="entry name" value="N6_Mtase"/>
    <property type="match status" value="1"/>
</dbReference>
<feature type="compositionally biased region" description="Basic and acidic residues" evidence="1">
    <location>
        <begin position="528"/>
        <end position="541"/>
    </location>
</feature>
<dbReference type="Gene3D" id="3.40.50.150">
    <property type="entry name" value="Vaccinia Virus protein VP39"/>
    <property type="match status" value="1"/>
</dbReference>
<accession>A0A6L6XAS0</accession>
<comment type="caution">
    <text evidence="3">The sequence shown here is derived from an EMBL/GenBank/DDBJ whole genome shotgun (WGS) entry which is preliminary data.</text>
</comment>
<sequence length="736" mass="78470">MTTGRVEVTAADIARFAEVKPTAVSNWRKRHDDFPQPVGGTDRSPRFDLAEVEEWLGRQGKARRIAVAERLWQSFESARAGSAAEDALALTGLLLFHLHRYPGAQSPRDKADLVRMMERAEHTFAEAPGGTVGSLGELLSSLQYELGTRLLALLATAAEAAAADGARATFDDLCARFLHQGPRSGLAATPRGLADLMVTLAGPPTEGPVLDASCGSGTFLLAAAELGATPVRGQELSHSLALLAALRLAFRNTDPAATAVSFDVHTGDFLRRPAFRPGRATAVVGHPPFADRNWGHEELVDHVGWEYGIPPRGESELAWIQQALAHAAPGAPVVLLLPPAVAFRTSGRRIRQELLRRGALRAVISLPAGYAAHYALALQIWVLRRPEPGELPPARVLLADSGEEQDPRMLIQDLWARYVAAADGDAFSFPERPGVARLVPVMDLLDDDVDLTPRRHLPQSATLGVSAETLDAGRTAVDETLRVLRSALPTVGALPDLPDLTEAARAGVRIATLAELAKSGVVVLRRPAHTERQRPAADAHRGQTGSAPPPTPGPGEALFLTARDVVTGRRPSEVGPAPDDIVQHQPVRVGDVLLPVTARSVVARVATAEDADAYPAATLHHIRVANTDILDPWYLAGFLSSVEGAHQAASTASSLGSHTRLDPRRVRVPLFPIDRQRAYGAAFRAVADFSRLLRTVHDMGQDLARDATEAVAGALRGRGGAEAHDAPAGARADVAR</sequence>
<evidence type="ECO:0000259" key="2">
    <source>
        <dbReference type="Pfam" id="PF02384"/>
    </source>
</evidence>
<dbReference type="GO" id="GO:0003677">
    <property type="term" value="F:DNA binding"/>
    <property type="evidence" value="ECO:0007669"/>
    <property type="project" value="InterPro"/>
</dbReference>
<dbReference type="AlphaFoldDB" id="A0A6L6XAS0"/>
<dbReference type="PANTHER" id="PTHR42998:SF1">
    <property type="entry name" value="TYPE I RESTRICTION ENZYME HINDI METHYLASE SUBUNIT"/>
    <property type="match status" value="1"/>
</dbReference>
<reference evidence="3 4" key="1">
    <citation type="submission" date="2019-11" db="EMBL/GenBank/DDBJ databases">
        <title>Streptomyces typhae sp. nov., a novel endophytic actinomycete isolated from the root of cattail pollen (Typha angustifolia L.).</title>
        <authorList>
            <person name="Peng C."/>
        </authorList>
    </citation>
    <scope>NUCLEOTIDE SEQUENCE [LARGE SCALE GENOMIC DNA]</scope>
    <source>
        <strain evidence="4">p1417</strain>
    </source>
</reference>
<name>A0A6L6XAS0_9ACTN</name>
<dbReference type="InterPro" id="IPR036388">
    <property type="entry name" value="WH-like_DNA-bd_sf"/>
</dbReference>
<dbReference type="Gene3D" id="1.10.10.10">
    <property type="entry name" value="Winged helix-like DNA-binding domain superfamily/Winged helix DNA-binding domain"/>
    <property type="match status" value="1"/>
</dbReference>
<dbReference type="InterPro" id="IPR029063">
    <property type="entry name" value="SAM-dependent_MTases_sf"/>
</dbReference>
<dbReference type="PRINTS" id="PR00507">
    <property type="entry name" value="N12N6MTFRASE"/>
</dbReference>
<keyword evidence="3" id="KW-0489">Methyltransferase</keyword>
<dbReference type="GO" id="GO:0032259">
    <property type="term" value="P:methylation"/>
    <property type="evidence" value="ECO:0007669"/>
    <property type="project" value="UniProtKB-KW"/>
</dbReference>
<feature type="domain" description="DNA methylase adenine-specific" evidence="2">
    <location>
        <begin position="181"/>
        <end position="408"/>
    </location>
</feature>
<gene>
    <name evidence="3" type="ORF">GPA10_40050</name>
</gene>
<dbReference type="SUPFAM" id="SSF53335">
    <property type="entry name" value="S-adenosyl-L-methionine-dependent methyltransferases"/>
    <property type="match status" value="1"/>
</dbReference>
<evidence type="ECO:0000256" key="1">
    <source>
        <dbReference type="SAM" id="MobiDB-lite"/>
    </source>
</evidence>
<evidence type="ECO:0000313" key="4">
    <source>
        <dbReference type="Proteomes" id="UP000483802"/>
    </source>
</evidence>
<proteinExistence type="predicted"/>
<feature type="region of interest" description="Disordered" evidence="1">
    <location>
        <begin position="716"/>
        <end position="736"/>
    </location>
</feature>
<protein>
    <submittedName>
        <fullName evidence="3">N-6 DNA methylase</fullName>
    </submittedName>
</protein>
<dbReference type="SUPFAM" id="SSF116734">
    <property type="entry name" value="DNA methylase specificity domain"/>
    <property type="match status" value="1"/>
</dbReference>
<dbReference type="InterPro" id="IPR052916">
    <property type="entry name" value="Type-I_RE_MTase_Subunit"/>
</dbReference>